<evidence type="ECO:0000313" key="3">
    <source>
        <dbReference type="EMBL" id="MFC6505041.1"/>
    </source>
</evidence>
<reference evidence="4" key="1">
    <citation type="journal article" date="2019" name="Int. J. Syst. Evol. Microbiol.">
        <title>The Global Catalogue of Microorganisms (GCM) 10K type strain sequencing project: providing services to taxonomists for standard genome sequencing and annotation.</title>
        <authorList>
            <consortium name="The Broad Institute Genomics Platform"/>
            <consortium name="The Broad Institute Genome Sequencing Center for Infectious Disease"/>
            <person name="Wu L."/>
            <person name="Ma J."/>
        </authorList>
    </citation>
    <scope>NUCLEOTIDE SEQUENCE [LARGE SCALE GENOMIC DNA]</scope>
    <source>
        <strain evidence="4">JCM 4504</strain>
    </source>
</reference>
<proteinExistence type="predicted"/>
<dbReference type="EMBL" id="JBHSUW010000001">
    <property type="protein sequence ID" value="MFC6505041.1"/>
    <property type="molecule type" value="Genomic_DNA"/>
</dbReference>
<sequence>MLLSFRVVNHRSFRDEQQLNLHPVYEDDRPAGTDWAAVPVTGVFGANASGKSNLVAALRYMADMVVNSHREAEPDGGVLRYPFLLDEEAREEPSWYIADLLLGGVRYTYGFAVDDQRVVEEWLDSYPRGRKRSLFERNGDSQRSGQLALVESITEPNVLFLSLAARSKQEDFRPVYDWFYRSLRFRLSPGLGRPLYSTARWLEDVDRYPELMSLLRAADLGIEACGTERVLMDEAALRRQYGGRVPPHVLRRLEDEGPREVVRPWVRHRGRNGTVQIDLHDESAGTRALLEQAPQFLSVLRSGGTFVVDEIDASLHSLLTTGLIGLFQNSETNRRGAQLIFTTHDPSLLGRRDGEDILKRDQVWFVEKDQYGESRLYALAEFRPRKDENRERRYLGGSYGGVPYIDESFSRALRERGAWAVREDAEAERQTDSDASEPGDRSAAQAGSARPC</sequence>
<dbReference type="SUPFAM" id="SSF52540">
    <property type="entry name" value="P-loop containing nucleoside triphosphate hydrolases"/>
    <property type="match status" value="1"/>
</dbReference>
<evidence type="ECO:0000313" key="4">
    <source>
        <dbReference type="Proteomes" id="UP001596321"/>
    </source>
</evidence>
<comment type="caution">
    <text evidence="3">The sequence shown here is derived from an EMBL/GenBank/DDBJ whole genome shotgun (WGS) entry which is preliminary data.</text>
</comment>
<feature type="region of interest" description="Disordered" evidence="1">
    <location>
        <begin position="421"/>
        <end position="452"/>
    </location>
</feature>
<evidence type="ECO:0000256" key="1">
    <source>
        <dbReference type="SAM" id="MobiDB-lite"/>
    </source>
</evidence>
<gene>
    <name evidence="3" type="ORF">ACFQFF_27000</name>
</gene>
<dbReference type="Gene3D" id="3.40.50.300">
    <property type="entry name" value="P-loop containing nucleotide triphosphate hydrolases"/>
    <property type="match status" value="2"/>
</dbReference>
<dbReference type="Proteomes" id="UP001596321">
    <property type="component" value="Unassembled WGS sequence"/>
</dbReference>
<keyword evidence="4" id="KW-1185">Reference proteome</keyword>
<feature type="compositionally biased region" description="Basic and acidic residues" evidence="1">
    <location>
        <begin position="421"/>
        <end position="432"/>
    </location>
</feature>
<evidence type="ECO:0000259" key="2">
    <source>
        <dbReference type="Pfam" id="PF13304"/>
    </source>
</evidence>
<organism evidence="3 4">
    <name type="scientific">Streptomyces plicatus</name>
    <dbReference type="NCBI Taxonomy" id="1922"/>
    <lineage>
        <taxon>Bacteria</taxon>
        <taxon>Bacillati</taxon>
        <taxon>Actinomycetota</taxon>
        <taxon>Actinomycetes</taxon>
        <taxon>Kitasatosporales</taxon>
        <taxon>Streptomycetaceae</taxon>
        <taxon>Streptomyces</taxon>
        <taxon>Streptomyces rochei group</taxon>
    </lineage>
</organism>
<dbReference type="InterPro" id="IPR027417">
    <property type="entry name" value="P-loop_NTPase"/>
</dbReference>
<dbReference type="RefSeq" id="WP_193449090.1">
    <property type="nucleotide sequence ID" value="NZ_BMUJ01000003.1"/>
</dbReference>
<accession>A0ABW1Y5Q9</accession>
<dbReference type="PANTHER" id="PTHR40396:SF1">
    <property type="entry name" value="ATPASE AAA-TYPE CORE DOMAIN-CONTAINING PROTEIN"/>
    <property type="match status" value="1"/>
</dbReference>
<protein>
    <submittedName>
        <fullName evidence="3">ATP/GTP-binding protein</fullName>
    </submittedName>
</protein>
<feature type="domain" description="ATPase AAA-type core" evidence="2">
    <location>
        <begin position="40"/>
        <end position="349"/>
    </location>
</feature>
<dbReference type="InterPro" id="IPR003959">
    <property type="entry name" value="ATPase_AAA_core"/>
</dbReference>
<name>A0ABW1Y5Q9_STRPL</name>
<dbReference type="Pfam" id="PF13304">
    <property type="entry name" value="AAA_21"/>
    <property type="match status" value="1"/>
</dbReference>
<dbReference type="PANTHER" id="PTHR40396">
    <property type="entry name" value="ATPASE-LIKE PROTEIN"/>
    <property type="match status" value="1"/>
</dbReference>